<feature type="region of interest" description="Disordered" evidence="3">
    <location>
        <begin position="676"/>
        <end position="697"/>
    </location>
</feature>
<keyword evidence="1" id="KW-0343">GTPase activation</keyword>
<sequence>MSASRETHQGSGLPTSAPGPVISSQHMRGGTDRFMSDTLTRHLLFERIFPLLPVRSGAASYQEVELNEVYLSCRAVLLNVAVSRDISGAVNGILDLVDLITQSKALVAQENVNLDTVHSVLILVRLLSDLLEYYWEADGKDGLGLYVDSSHSSFERQRTYFKSFVVGFSTHRASLHTRRPQKLTPECAERLIQSCIRMKCNTGTIKLLRNMSGHLHASRSVAFSHVLPEYQALIARLENPILLEKTDLTIEYIMRFIAAANRDQYDSAIRHRILTPLAIKHTATELGVVEYIEMFGCLFFTERSIPHYLRLLRKITFAMKRTVFLALLLYNFSKSFIFWVMARPKEYIQLYRKLIEADNRPDSDSDAMKDISNLVSSLFDDIHSTFNVSSILTSTANHHADGRSASTSNNSDTSFGKLQSVPMAQQLSQSLHHHTFSVHSTSKNASSDGGHSSDNNRLTPVSTSNSIGSHPLAQPSLTVNTKYPNPAIGLNFDISQSSTPSQTPSSAQLNPYSVASTPLGIDRTEQFPLASSRKPNKLEEVKSEPQQRATSGKSSTMKNSGAFAKQSTIKETRTFSDSSSYVPIPDNESTNESTDFENETDNKTEFNAKINDYYLENVLELYSTFNDSELLSNMAVLRFLIILSFLDPTTIPEMNALSFKGLVEVSDVVSDDDIDADNSSTLSRRRTMSSSGEKEKEKLQSFRQLAHGLKKITSLQMPSRKSKQGKFFIQIIALVNGFQTSTDTTLIDAIRSLLSFMTVSASVSLHDDMMPCVLLTKRFYHLLGQNLDVGKNWNSVTNHHISHCRNKYPMISRRLKLEFFAAAVQLDADEFLEHLQLDEELKDLNLKKLCIYTEGFRVSLHLLNKDETRRKSVKNLSKFFQALFSVTADTLLAAFTAFSPKVKMIINDILSGLILEKFETKRIALLKLEKGESTTVDETRKEADRNTIQDERGNYWDIYGVLPKIGDGIDDNTFFSKEAVTSSAPMMKSKSMAQSSSDDSFHILMPSAERLSSQNHIVPDIEAPSPSAASLGSRMNASALKMDASDTQSSIVVSATPDVEAASTPNIFTSPGQISLRSESNGAKPTISPLLRASLNAGQNSPSTRNRNVSHSSSTDELNIYNNDARKIMMNVFSIFKRVSNYFISPVDETLDAIWDSGNFRTVIKPIFVALLDPNPLLQNSAESFMDILILYISDYTDFTDSSLFGRHFLLCSYAITLFCTGLSDTSVTNKKRKLLLGIVVKVLMARSRLIKTATKLNLIDQVIFIDESTSPLVITSLGEALVMCLICNEDNVPKLLKIGFRELDQIMKFYEENINPVDRTCIFNTKFIQEMATSKYTSSGSVAFLRRLKNNIVEFVTRPDILILESFDSMYERWYNFSTSKYLDQQELTDFRSLAGILASLSGVLFSFGDDPTTGFKEFPYLLEVRPLLLKKVRYFIAKQCEWLNYPDLLTRENSRDILCIELHPLAYSFLFESLNEKIQGLKNVSFDENTNNLTYLLLEQVIIIMRTVLKRDDDDQPLLAFSNGIVDAITDLIIIIEKIPHESVLYYKSIIQISKMFLSIESSENSLAIKNHILLKNRWVSIIVSWFKATITRDYDLENLAKPHREMDLESRDADFLFIDTSIESAKALAYLTRGIPLITNYSNTLEDSGRSEIATFGNYFSILLKGLEKSTNSERYPVSLKHKMNILNENIIVALTNLSNSNVEVSLKYSLPMGYSENKNIRIAFLKVFIDIVTNYSLLTSKDDSKKIKIMDKLLLLLMKYPILTYKASLVCPASETDEYAACLVKAFETRNASHIVIDELIKDEIADAARYPDVLRRNSCATRALSLYAKSKGSTYLTDILRQPLIDLDEKMEWFDIERLAPDANDVDIQVNAFFKYLEMIIDKIANSTDNFPPELIHICQTIFNSVKLKFPENTYISVGSFVFLRFLGPALVTPDSEDILAYCDSRSRRSYITLAKVIQQMANGTDGYTKWTALQGYSDRLKKCKDKIFTFLKDICSSEKPLDIKVRYDGEPIRYDYNFFHKIIYLYDYDLRAQILKDVNSIQDLKVAKETFTLLDNILGVMGQPQMKLRNEIPRYVKDNIDRYPQLYEFMNRHGYRLSQADTDSEITYIHESLSQDGTPILTLIFNKIGLQICEIEMLVYKIIQIYARVWTSKYYLVLDCTEFAIDTVEFNKLGNMLATLLPNIALQNCLKLYYINTTEAFMDDWIQIQNTGHPVTFYDIPHVFLNTNSDGNTIKSLKLSNSSLEVCQNVRVSIHDIQLFDESTQKYMPIKLKLGDVYFQVLNETPKVYTVPDTEITFAMKFNDVYEVADIESVYVSANTTSPTEFTVAFYDGNYLTFSTAKYLEIVKMFYYAQSKLQSESYNPSDAAISLGGSAYNTKEEKEKNEIICHLCLIILVGLFYDDDTVKHTSYNLMVATQEAFNLNFGTKFYHCAEIYIPEDTTSFLTIVTKSLCLSSPQLTPYIWKYMVEGLANSVIKHESVPTIICCLSLWVPTIYEYVYLSDLEDGPELVSKIIRTLIKLTVSDTSFTTLYLQQIWYRIALDGRLTKIIVDEILNHALERDSENKEWEKVTVLLTCFPTIEIAAQIVKRFIAIIRSFLPSLKLESTTKGWSEITILSKLSISLFFETPLLCQMYLSELLFIISILIDIGPIELRLSLHKLLMNTCHSLTLNKSLSDEQRTHLQKLSSNFSRQKIALMSGYPMDSTKSIINFSSPSLVSKFSTLEHFVGNILEIMECDAPTEAAQWKTRYKKHLMNCIFTHHSFLSARAMMILGMMGQKSTSEILCRDLLVETMKVFATPILTDETLTLTVAHTFTYSKLVLGIDPSLTLLKQLFWFSTTILESPYQVQFESGMLFMINTLKCLYKAHFKDPSVNRTLPDILMDARQFSDSLLQDLETIAGVTWTTANFPHILIGLIMRGLSIPVLKAVSMDCLKSLFEYSYLESERDVTTKTFFCYLFTIYLLFTPEPFTHAVQEAKLGDDMIMLDDNNEIPAPLAEWLASDHSCSNIALYQGALLFSSNIADDGCKHRFALIMRFLLKKNPVCLFRFYVPTRNELRRISTLEQNYQTVLVAFDIIGLLVTFPEFDELETYYEESLESLRKRGLTMISKIDIFDNGAGGDTPYIIQDNYGKVLYERKRLLTMILSRMTCYV</sequence>
<feature type="compositionally biased region" description="Low complexity" evidence="3">
    <location>
        <begin position="495"/>
        <end position="506"/>
    </location>
</feature>
<feature type="region of interest" description="Disordered" evidence="3">
    <location>
        <begin position="527"/>
        <end position="600"/>
    </location>
</feature>
<dbReference type="SUPFAM" id="SSF48350">
    <property type="entry name" value="GTPase activation domain, GAP"/>
    <property type="match status" value="1"/>
</dbReference>
<name>A0AAV5S0T3_MAUHU</name>
<feature type="region of interest" description="Disordered" evidence="3">
    <location>
        <begin position="1096"/>
        <end position="1115"/>
    </location>
</feature>
<keyword evidence="4" id="KW-0812">Transmembrane</keyword>
<evidence type="ECO:0000313" key="6">
    <source>
        <dbReference type="EMBL" id="GMM57285.1"/>
    </source>
</evidence>
<dbReference type="Proteomes" id="UP001377567">
    <property type="component" value="Unassembled WGS sequence"/>
</dbReference>
<evidence type="ECO:0000256" key="2">
    <source>
        <dbReference type="ARBA" id="ARBA00022553"/>
    </source>
</evidence>
<evidence type="ECO:0000313" key="7">
    <source>
        <dbReference type="Proteomes" id="UP001377567"/>
    </source>
</evidence>
<dbReference type="PROSITE" id="PS50018">
    <property type="entry name" value="RAS_GTPASE_ACTIV_2"/>
    <property type="match status" value="1"/>
</dbReference>
<feature type="compositionally biased region" description="Polar residues" evidence="3">
    <location>
        <begin position="437"/>
        <end position="468"/>
    </location>
</feature>
<feature type="region of interest" description="Disordered" evidence="3">
    <location>
        <begin position="1"/>
        <end position="27"/>
    </location>
</feature>
<dbReference type="GO" id="GO:0005096">
    <property type="term" value="F:GTPase activator activity"/>
    <property type="evidence" value="ECO:0007669"/>
    <property type="project" value="UniProtKB-KW"/>
</dbReference>
<dbReference type="InterPro" id="IPR036865">
    <property type="entry name" value="CRAL-TRIO_dom_sf"/>
</dbReference>
<dbReference type="PROSITE" id="PS00509">
    <property type="entry name" value="RAS_GTPASE_ACTIV_1"/>
    <property type="match status" value="1"/>
</dbReference>
<dbReference type="Gene3D" id="1.10.506.10">
    <property type="entry name" value="GTPase Activation - p120gap, domain 1"/>
    <property type="match status" value="1"/>
</dbReference>
<evidence type="ECO:0000259" key="5">
    <source>
        <dbReference type="PROSITE" id="PS50018"/>
    </source>
</evidence>
<dbReference type="Pfam" id="PF00616">
    <property type="entry name" value="RasGAP"/>
    <property type="match status" value="1"/>
</dbReference>
<dbReference type="CDD" id="cd05392">
    <property type="entry name" value="RasGAP_Neurofibromin_like"/>
    <property type="match status" value="1"/>
</dbReference>
<feature type="region of interest" description="Disordered" evidence="3">
    <location>
        <begin position="1064"/>
        <end position="1083"/>
    </location>
</feature>
<feature type="compositionally biased region" description="Polar residues" evidence="3">
    <location>
        <begin position="546"/>
        <end position="567"/>
    </location>
</feature>
<dbReference type="InterPro" id="IPR023152">
    <property type="entry name" value="RasGAP_CS"/>
</dbReference>
<evidence type="ECO:0000256" key="1">
    <source>
        <dbReference type="ARBA" id="ARBA00022468"/>
    </source>
</evidence>
<feature type="transmembrane region" description="Helical" evidence="4">
    <location>
        <begin position="323"/>
        <end position="342"/>
    </location>
</feature>
<protein>
    <submittedName>
        <fullName evidence="6">GTPase-activating protein</fullName>
    </submittedName>
</protein>
<dbReference type="SMART" id="SM00323">
    <property type="entry name" value="RasGAP"/>
    <property type="match status" value="1"/>
</dbReference>
<keyword evidence="2" id="KW-0597">Phosphoprotein</keyword>
<keyword evidence="7" id="KW-1185">Reference proteome</keyword>
<gene>
    <name evidence="6" type="ORF">DAKH74_039010</name>
</gene>
<accession>A0AAV5S0T3</accession>
<evidence type="ECO:0000256" key="4">
    <source>
        <dbReference type="SAM" id="Phobius"/>
    </source>
</evidence>
<dbReference type="InterPro" id="IPR008936">
    <property type="entry name" value="Rho_GTPase_activation_prot"/>
</dbReference>
<feature type="region of interest" description="Disordered" evidence="3">
    <location>
        <begin position="429"/>
        <end position="515"/>
    </location>
</feature>
<reference evidence="6 7" key="1">
    <citation type="journal article" date="2023" name="Elife">
        <title>Identification of key yeast species and microbe-microbe interactions impacting larval growth of Drosophila in the wild.</title>
        <authorList>
            <person name="Mure A."/>
            <person name="Sugiura Y."/>
            <person name="Maeda R."/>
            <person name="Honda K."/>
            <person name="Sakurai N."/>
            <person name="Takahashi Y."/>
            <person name="Watada M."/>
            <person name="Katoh T."/>
            <person name="Gotoh A."/>
            <person name="Gotoh Y."/>
            <person name="Taniguchi I."/>
            <person name="Nakamura K."/>
            <person name="Hayashi T."/>
            <person name="Katayama T."/>
            <person name="Uemura T."/>
            <person name="Hattori Y."/>
        </authorList>
    </citation>
    <scope>NUCLEOTIDE SEQUENCE [LARGE SCALE GENOMIC DNA]</scope>
    <source>
        <strain evidence="6 7">KH-74</strain>
    </source>
</reference>
<dbReference type="InterPro" id="IPR001936">
    <property type="entry name" value="RasGAP_dom"/>
</dbReference>
<dbReference type="PANTHER" id="PTHR10194">
    <property type="entry name" value="RAS GTPASE-ACTIVATING PROTEINS"/>
    <property type="match status" value="1"/>
</dbReference>
<dbReference type="Gene3D" id="3.40.525.10">
    <property type="entry name" value="CRAL-TRIO lipid binding domain"/>
    <property type="match status" value="1"/>
</dbReference>
<dbReference type="InterPro" id="IPR039360">
    <property type="entry name" value="Ras_GTPase"/>
</dbReference>
<dbReference type="GO" id="GO:0007165">
    <property type="term" value="P:signal transduction"/>
    <property type="evidence" value="ECO:0007669"/>
    <property type="project" value="UniProtKB-ARBA"/>
</dbReference>
<keyword evidence="4" id="KW-1133">Transmembrane helix</keyword>
<dbReference type="PANTHER" id="PTHR10194:SF142">
    <property type="entry name" value="NEUROFIBROMIN"/>
    <property type="match status" value="1"/>
</dbReference>
<organism evidence="6 7">
    <name type="scientific">Maudiozyma humilis</name>
    <name type="common">Sour dough yeast</name>
    <name type="synonym">Kazachstania humilis</name>
    <dbReference type="NCBI Taxonomy" id="51915"/>
    <lineage>
        <taxon>Eukaryota</taxon>
        <taxon>Fungi</taxon>
        <taxon>Dikarya</taxon>
        <taxon>Ascomycota</taxon>
        <taxon>Saccharomycotina</taxon>
        <taxon>Saccharomycetes</taxon>
        <taxon>Saccharomycetales</taxon>
        <taxon>Saccharomycetaceae</taxon>
        <taxon>Maudiozyma</taxon>
    </lineage>
</organism>
<feature type="compositionally biased region" description="Basic and acidic residues" evidence="3">
    <location>
        <begin position="536"/>
        <end position="545"/>
    </location>
</feature>
<evidence type="ECO:0000256" key="3">
    <source>
        <dbReference type="SAM" id="MobiDB-lite"/>
    </source>
</evidence>
<dbReference type="EMBL" id="BTGD01000011">
    <property type="protein sequence ID" value="GMM57285.1"/>
    <property type="molecule type" value="Genomic_DNA"/>
</dbReference>
<comment type="caution">
    <text evidence="6">The sequence shown here is derived from an EMBL/GenBank/DDBJ whole genome shotgun (WGS) entry which is preliminary data.</text>
</comment>
<proteinExistence type="predicted"/>
<feature type="compositionally biased region" description="Polar residues" evidence="3">
    <location>
        <begin position="575"/>
        <end position="593"/>
    </location>
</feature>
<feature type="domain" description="Ras-GAP" evidence="5">
    <location>
        <begin position="1779"/>
        <end position="1968"/>
    </location>
</feature>
<keyword evidence="4" id="KW-0472">Membrane</keyword>